<organism evidence="1 2">
    <name type="scientific">Chryseobacterium vrystaatense</name>
    <dbReference type="NCBI Taxonomy" id="307480"/>
    <lineage>
        <taxon>Bacteria</taxon>
        <taxon>Pseudomonadati</taxon>
        <taxon>Bacteroidota</taxon>
        <taxon>Flavobacteriia</taxon>
        <taxon>Flavobacteriales</taxon>
        <taxon>Weeksellaceae</taxon>
        <taxon>Chryseobacterium group</taxon>
        <taxon>Chryseobacterium</taxon>
    </lineage>
</organism>
<sequence length="275" mass="31857">MYRLLFLLWASLLSAQSYRFVYEYKFRPDAGQKDSLVTDYMNLDTDGKKSYYSNAVKYERDSAYSIDKSYPALLKAKHYDRNLNYIIEKDYTKKTAFFYDKFKSVSLVTTDNEAPQWKIENDFRKINTMNCQKATADYKGRKWEAWFSKDFPVNDGPYKFSGLPGLVVMVKDSENDHAFNLIQIKKINTVYAFIPKNNKQMTNAEYKKIIKGYRFSPADDIAGMSIDSKAGKLEMQLKDGYVAQFDYNALKKSGAGMDAVIANKLRMSDNPIEKE</sequence>
<proteinExistence type="predicted"/>
<evidence type="ECO:0000313" key="1">
    <source>
        <dbReference type="EMBL" id="SHF66625.1"/>
    </source>
</evidence>
<protein>
    <submittedName>
        <fullName evidence="1">GLPGLI family protein</fullName>
    </submittedName>
</protein>
<dbReference type="InterPro" id="IPR005901">
    <property type="entry name" value="GLPGLI"/>
</dbReference>
<dbReference type="NCBIfam" id="TIGR01200">
    <property type="entry name" value="GLPGLI"/>
    <property type="match status" value="1"/>
</dbReference>
<dbReference type="Proteomes" id="UP000184108">
    <property type="component" value="Unassembled WGS sequence"/>
</dbReference>
<dbReference type="RefSeq" id="WP_073174001.1">
    <property type="nucleotide sequence ID" value="NZ_FQVE01000003.1"/>
</dbReference>
<dbReference type="AlphaFoldDB" id="A0A1M5DIC2"/>
<accession>A0A1M5DIC2</accession>
<evidence type="ECO:0000313" key="2">
    <source>
        <dbReference type="Proteomes" id="UP000184108"/>
    </source>
</evidence>
<dbReference type="Pfam" id="PF09697">
    <property type="entry name" value="Porph_ging"/>
    <property type="match status" value="1"/>
</dbReference>
<reference evidence="2" key="1">
    <citation type="submission" date="2016-11" db="EMBL/GenBank/DDBJ databases">
        <authorList>
            <person name="Varghese N."/>
            <person name="Submissions S."/>
        </authorList>
    </citation>
    <scope>NUCLEOTIDE SEQUENCE [LARGE SCALE GENOMIC DNA]</scope>
    <source>
        <strain evidence="2">YR203</strain>
    </source>
</reference>
<gene>
    <name evidence="1" type="ORF">SAMN02787073_2608</name>
</gene>
<name>A0A1M5DIC2_9FLAO</name>
<dbReference type="EMBL" id="FQVE01000003">
    <property type="protein sequence ID" value="SHF66625.1"/>
    <property type="molecule type" value="Genomic_DNA"/>
</dbReference>